<name>A0AAV2YGN5_9STRA</name>
<keyword evidence="3" id="KW-1185">Reference proteome</keyword>
<feature type="chain" id="PRO_5043954585" evidence="1">
    <location>
        <begin position="22"/>
        <end position="129"/>
    </location>
</feature>
<dbReference type="Proteomes" id="UP001146120">
    <property type="component" value="Unassembled WGS sequence"/>
</dbReference>
<comment type="caution">
    <text evidence="2">The sequence shown here is derived from an EMBL/GenBank/DDBJ whole genome shotgun (WGS) entry which is preliminary data.</text>
</comment>
<evidence type="ECO:0000313" key="2">
    <source>
        <dbReference type="EMBL" id="DAZ92533.1"/>
    </source>
</evidence>
<evidence type="ECO:0000256" key="1">
    <source>
        <dbReference type="SAM" id="SignalP"/>
    </source>
</evidence>
<feature type="signal peptide" evidence="1">
    <location>
        <begin position="1"/>
        <end position="21"/>
    </location>
</feature>
<reference evidence="2" key="2">
    <citation type="journal article" date="2023" name="Microbiol Resour">
        <title>Decontamination and Annotation of the Draft Genome Sequence of the Oomycete Lagenidium giganteum ARSEF 373.</title>
        <authorList>
            <person name="Morgan W.R."/>
            <person name="Tartar A."/>
        </authorList>
    </citation>
    <scope>NUCLEOTIDE SEQUENCE</scope>
    <source>
        <strain evidence="2">ARSEF 373</strain>
    </source>
</reference>
<dbReference type="AlphaFoldDB" id="A0AAV2YGN5"/>
<sequence length="129" mass="14297">MISAKSSLCIVIIALFGVCAAQEQPEYRPAMRPTIVDIASHHHLDHATGLVNKNTVAHSNNIAITKSNIAFRQNDDVSLESKDEDARVPSDVTMMSAMRDRLRMDPTTGAMMIMRDTKSTTKTKEEQPQ</sequence>
<proteinExistence type="predicted"/>
<evidence type="ECO:0000313" key="3">
    <source>
        <dbReference type="Proteomes" id="UP001146120"/>
    </source>
</evidence>
<organism evidence="2 3">
    <name type="scientific">Lagenidium giganteum</name>
    <dbReference type="NCBI Taxonomy" id="4803"/>
    <lineage>
        <taxon>Eukaryota</taxon>
        <taxon>Sar</taxon>
        <taxon>Stramenopiles</taxon>
        <taxon>Oomycota</taxon>
        <taxon>Peronosporomycetes</taxon>
        <taxon>Pythiales</taxon>
        <taxon>Pythiaceae</taxon>
    </lineage>
</organism>
<protein>
    <submittedName>
        <fullName evidence="2">Uncharacterized protein</fullName>
    </submittedName>
</protein>
<keyword evidence="1" id="KW-0732">Signal</keyword>
<reference evidence="2" key="1">
    <citation type="submission" date="2022-11" db="EMBL/GenBank/DDBJ databases">
        <authorList>
            <person name="Morgan W.R."/>
            <person name="Tartar A."/>
        </authorList>
    </citation>
    <scope>NUCLEOTIDE SEQUENCE</scope>
    <source>
        <strain evidence="2">ARSEF 373</strain>
    </source>
</reference>
<gene>
    <name evidence="2" type="ORF">N0F65_012763</name>
</gene>
<dbReference type="EMBL" id="DAKRPA010000435">
    <property type="protein sequence ID" value="DAZ92533.1"/>
    <property type="molecule type" value="Genomic_DNA"/>
</dbReference>
<accession>A0AAV2YGN5</accession>